<reference evidence="3" key="1">
    <citation type="submission" date="2017-02" db="EMBL/GenBank/DDBJ databases">
        <authorList>
            <person name="Varghese N."/>
            <person name="Submissions S."/>
        </authorList>
    </citation>
    <scope>NUCLEOTIDE SEQUENCE [LARGE SCALE GENOMIC DNA]</scope>
    <source>
        <strain evidence="3">9H-4</strain>
    </source>
</reference>
<evidence type="ECO:0000259" key="1">
    <source>
        <dbReference type="Pfam" id="PF11716"/>
    </source>
</evidence>
<dbReference type="RefSeq" id="WP_078699848.1">
    <property type="nucleotide sequence ID" value="NZ_LT796768.1"/>
</dbReference>
<dbReference type="EMBL" id="LT796768">
    <property type="protein sequence ID" value="SKB07788.1"/>
    <property type="molecule type" value="Genomic_DNA"/>
</dbReference>
<dbReference type="NCBIfam" id="TIGR03086">
    <property type="entry name" value="TIGR03086 family metal-binding protein"/>
    <property type="match status" value="1"/>
</dbReference>
<dbReference type="STRING" id="1736691.SAMN06295964_1817"/>
<organism evidence="2 3">
    <name type="scientific">Aeromicrobium choanae</name>
    <dbReference type="NCBI Taxonomy" id="1736691"/>
    <lineage>
        <taxon>Bacteria</taxon>
        <taxon>Bacillati</taxon>
        <taxon>Actinomycetota</taxon>
        <taxon>Actinomycetes</taxon>
        <taxon>Propionibacteriales</taxon>
        <taxon>Nocardioidaceae</taxon>
        <taxon>Aeromicrobium</taxon>
    </lineage>
</organism>
<dbReference type="InterPro" id="IPR017517">
    <property type="entry name" value="Maleyloyr_isom"/>
</dbReference>
<dbReference type="InterPro" id="IPR024344">
    <property type="entry name" value="MDMPI_metal-binding"/>
</dbReference>
<accession>A0A1T4Z1V3</accession>
<sequence length="193" mass="20993">MSASHPGGSPSLAERHARLADGFTAVVERVEDWDAPTPVPEWAARDVVEHLVTWSQGFLASGGVHLRREVDPDDPAAAWRAHAAEIQELLESPAADEDFTHPHLGTDPLGGVIDRFYTTDVLMHTWDLAESAGVPSGLDSQECEHLLQGMTPHEQLLRDSGQYGPAVPVPPDADGVVRLMGFIGRDPEWRASR</sequence>
<feature type="domain" description="Mycothiol-dependent maleylpyruvate isomerase metal-binding" evidence="1">
    <location>
        <begin position="19"/>
        <end position="129"/>
    </location>
</feature>
<dbReference type="NCBIfam" id="TIGR03083">
    <property type="entry name" value="maleylpyruvate isomerase family mycothiol-dependent enzyme"/>
    <property type="match status" value="1"/>
</dbReference>
<dbReference type="OrthoDB" id="5185819at2"/>
<dbReference type="InterPro" id="IPR034660">
    <property type="entry name" value="DinB/YfiT-like"/>
</dbReference>
<proteinExistence type="predicted"/>
<dbReference type="InterPro" id="IPR017520">
    <property type="entry name" value="CHP03086"/>
</dbReference>
<dbReference type="SUPFAM" id="SSF109854">
    <property type="entry name" value="DinB/YfiT-like putative metalloenzymes"/>
    <property type="match status" value="1"/>
</dbReference>
<dbReference type="Proteomes" id="UP000191040">
    <property type="component" value="Chromosome I"/>
</dbReference>
<evidence type="ECO:0000313" key="3">
    <source>
        <dbReference type="Proteomes" id="UP000191040"/>
    </source>
</evidence>
<gene>
    <name evidence="2" type="ORF">SAMN06295964_1817</name>
</gene>
<dbReference type="Pfam" id="PF11716">
    <property type="entry name" value="MDMPI_N"/>
    <property type="match status" value="1"/>
</dbReference>
<name>A0A1T4Z1V3_9ACTN</name>
<dbReference type="Gene3D" id="1.20.120.450">
    <property type="entry name" value="dinb family like domain"/>
    <property type="match status" value="1"/>
</dbReference>
<keyword evidence="3" id="KW-1185">Reference proteome</keyword>
<protein>
    <submittedName>
        <fullName evidence="2">TIGR03086 family protein</fullName>
    </submittedName>
</protein>
<dbReference type="GO" id="GO:0046872">
    <property type="term" value="F:metal ion binding"/>
    <property type="evidence" value="ECO:0007669"/>
    <property type="project" value="InterPro"/>
</dbReference>
<evidence type="ECO:0000313" key="2">
    <source>
        <dbReference type="EMBL" id="SKB07788.1"/>
    </source>
</evidence>
<dbReference type="AlphaFoldDB" id="A0A1T4Z1V3"/>